<accession>A0A9P3GPM4</accession>
<dbReference type="EMBL" id="BPQB01000112">
    <property type="protein sequence ID" value="GJE99558.1"/>
    <property type="molecule type" value="Genomic_DNA"/>
</dbReference>
<proteinExistence type="predicted"/>
<evidence type="ECO:0000313" key="3">
    <source>
        <dbReference type="Proteomes" id="UP000703269"/>
    </source>
</evidence>
<name>A0A9P3GPM4_9APHY</name>
<sequence>MAHSVVLPILDRIHRLGSTWFASSDSARAREGNQNRQPRLLNIPDMLRLSLPAWLRTRPDSPSDLCIPLDHTVQPERRVRALAPPSRTLDPARGRP</sequence>
<reference evidence="2 3" key="1">
    <citation type="submission" date="2021-08" db="EMBL/GenBank/DDBJ databases">
        <title>Draft Genome Sequence of Phanerochaete sordida strain YK-624.</title>
        <authorList>
            <person name="Mori T."/>
            <person name="Dohra H."/>
            <person name="Suzuki T."/>
            <person name="Kawagishi H."/>
            <person name="Hirai H."/>
        </authorList>
    </citation>
    <scope>NUCLEOTIDE SEQUENCE [LARGE SCALE GENOMIC DNA]</scope>
    <source>
        <strain evidence="2 3">YK-624</strain>
    </source>
</reference>
<keyword evidence="3" id="KW-1185">Reference proteome</keyword>
<organism evidence="2 3">
    <name type="scientific">Phanerochaete sordida</name>
    <dbReference type="NCBI Taxonomy" id="48140"/>
    <lineage>
        <taxon>Eukaryota</taxon>
        <taxon>Fungi</taxon>
        <taxon>Dikarya</taxon>
        <taxon>Basidiomycota</taxon>
        <taxon>Agaricomycotina</taxon>
        <taxon>Agaricomycetes</taxon>
        <taxon>Polyporales</taxon>
        <taxon>Phanerochaetaceae</taxon>
        <taxon>Phanerochaete</taxon>
    </lineage>
</organism>
<feature type="region of interest" description="Disordered" evidence="1">
    <location>
        <begin position="76"/>
        <end position="96"/>
    </location>
</feature>
<evidence type="ECO:0000313" key="2">
    <source>
        <dbReference type="EMBL" id="GJE99558.1"/>
    </source>
</evidence>
<gene>
    <name evidence="2" type="ORF">PsYK624_158250</name>
</gene>
<dbReference type="AlphaFoldDB" id="A0A9P3GPM4"/>
<protein>
    <submittedName>
        <fullName evidence="2">Uncharacterized protein</fullName>
    </submittedName>
</protein>
<evidence type="ECO:0000256" key="1">
    <source>
        <dbReference type="SAM" id="MobiDB-lite"/>
    </source>
</evidence>
<comment type="caution">
    <text evidence="2">The sequence shown here is derived from an EMBL/GenBank/DDBJ whole genome shotgun (WGS) entry which is preliminary data.</text>
</comment>
<dbReference type="Proteomes" id="UP000703269">
    <property type="component" value="Unassembled WGS sequence"/>
</dbReference>